<gene>
    <name evidence="1" type="ORF">Pint_28145</name>
</gene>
<dbReference type="Proteomes" id="UP001163603">
    <property type="component" value="Chromosome 5"/>
</dbReference>
<reference evidence="2" key="1">
    <citation type="journal article" date="2023" name="G3 (Bethesda)">
        <title>Genome assembly and association tests identify interacting loci associated with vigor, precocity, and sex in interspecific pistachio rootstocks.</title>
        <authorList>
            <person name="Palmer W."/>
            <person name="Jacygrad E."/>
            <person name="Sagayaradj S."/>
            <person name="Cavanaugh K."/>
            <person name="Han R."/>
            <person name="Bertier L."/>
            <person name="Beede B."/>
            <person name="Kafkas S."/>
            <person name="Golino D."/>
            <person name="Preece J."/>
            <person name="Michelmore R."/>
        </authorList>
    </citation>
    <scope>NUCLEOTIDE SEQUENCE [LARGE SCALE GENOMIC DNA]</scope>
</reference>
<comment type="caution">
    <text evidence="1">The sequence shown here is derived from an EMBL/GenBank/DDBJ whole genome shotgun (WGS) entry which is preliminary data.</text>
</comment>
<accession>A0ACC0YT60</accession>
<evidence type="ECO:0000313" key="1">
    <source>
        <dbReference type="EMBL" id="KAJ0040369.1"/>
    </source>
</evidence>
<protein>
    <submittedName>
        <fullName evidence="1">Uncharacterized protein</fullName>
    </submittedName>
</protein>
<organism evidence="1 2">
    <name type="scientific">Pistacia integerrima</name>
    <dbReference type="NCBI Taxonomy" id="434235"/>
    <lineage>
        <taxon>Eukaryota</taxon>
        <taxon>Viridiplantae</taxon>
        <taxon>Streptophyta</taxon>
        <taxon>Embryophyta</taxon>
        <taxon>Tracheophyta</taxon>
        <taxon>Spermatophyta</taxon>
        <taxon>Magnoliopsida</taxon>
        <taxon>eudicotyledons</taxon>
        <taxon>Gunneridae</taxon>
        <taxon>Pentapetalae</taxon>
        <taxon>rosids</taxon>
        <taxon>malvids</taxon>
        <taxon>Sapindales</taxon>
        <taxon>Anacardiaceae</taxon>
        <taxon>Pistacia</taxon>
    </lineage>
</organism>
<name>A0ACC0YT60_9ROSI</name>
<keyword evidence="2" id="KW-1185">Reference proteome</keyword>
<sequence>MNGNNCFDYICYMLVLVQIYLIMPLIQDKLFLLYNITLISPTKHLQVLLIRLSFHARLDHCILLSWLQLLHNYFKELLQQPMTQVESVQDDCLEGSPFLMSCTDGELYNMCSRHLQRQAVFLFLRCSFTLISLKEDTKKHCACSAADSCLTFDTISDLDCCGRKKGLLELYKWLQGHLPLDKLVEHEIYMEKCINFSSSFLQLYMHEDDELFKMLLQLLNVPFCGKKNVDRRNWSFQDVKEDILFHLSHVFNPLHYDHQVLLDYLISKDTGIHCAEYLLRCLRMVCDSWPLFKEFSADGKFTNQSSDKRRKIILDSPNFQGRLPSATLENSLPSLQEEYGYDPCITRGSYYKEANDCLLSLKTSIENLHQKKLFLYNPEVLLKRCHLHSTSIAFLIYSPISFAFCKWFIFVPFTSFV</sequence>
<evidence type="ECO:0000313" key="2">
    <source>
        <dbReference type="Proteomes" id="UP001163603"/>
    </source>
</evidence>
<dbReference type="EMBL" id="CM047740">
    <property type="protein sequence ID" value="KAJ0040369.1"/>
    <property type="molecule type" value="Genomic_DNA"/>
</dbReference>
<proteinExistence type="predicted"/>